<keyword evidence="2" id="KW-1185">Reference proteome</keyword>
<dbReference type="EMBL" id="CAJPIN010010322">
    <property type="protein sequence ID" value="CAG2059714.1"/>
    <property type="molecule type" value="Genomic_DNA"/>
</dbReference>
<feature type="non-terminal residue" evidence="1">
    <location>
        <position position="1"/>
    </location>
</feature>
<accession>A0ABN7P2W8</accession>
<gene>
    <name evidence="1" type="ORF">TPAB3V08_LOCUS6673</name>
</gene>
<organism evidence="1 2">
    <name type="scientific">Timema podura</name>
    <name type="common">Walking stick</name>
    <dbReference type="NCBI Taxonomy" id="61482"/>
    <lineage>
        <taxon>Eukaryota</taxon>
        <taxon>Metazoa</taxon>
        <taxon>Ecdysozoa</taxon>
        <taxon>Arthropoda</taxon>
        <taxon>Hexapoda</taxon>
        <taxon>Insecta</taxon>
        <taxon>Pterygota</taxon>
        <taxon>Neoptera</taxon>
        <taxon>Polyneoptera</taxon>
        <taxon>Phasmatodea</taxon>
        <taxon>Timematodea</taxon>
        <taxon>Timematoidea</taxon>
        <taxon>Timematidae</taxon>
        <taxon>Timema</taxon>
    </lineage>
</organism>
<dbReference type="Proteomes" id="UP001153148">
    <property type="component" value="Unassembled WGS sequence"/>
</dbReference>
<reference evidence="1" key="1">
    <citation type="submission" date="2021-03" db="EMBL/GenBank/DDBJ databases">
        <authorList>
            <person name="Tran Van P."/>
        </authorList>
    </citation>
    <scope>NUCLEOTIDE SEQUENCE</scope>
</reference>
<name>A0ABN7P2W8_TIMPD</name>
<proteinExistence type="predicted"/>
<feature type="non-terminal residue" evidence="1">
    <location>
        <position position="240"/>
    </location>
</feature>
<evidence type="ECO:0000313" key="1">
    <source>
        <dbReference type="EMBL" id="CAG2059714.1"/>
    </source>
</evidence>
<evidence type="ECO:0000313" key="2">
    <source>
        <dbReference type="Proteomes" id="UP001153148"/>
    </source>
</evidence>
<comment type="caution">
    <text evidence="1">The sequence shown here is derived from an EMBL/GenBank/DDBJ whole genome shotgun (WGS) entry which is preliminary data.</text>
</comment>
<sequence>GLGGCATPNPLSPSKCHSCYLVTVGKILLTEKLPMALAENSTQDHQASSQVRRPLHYENGPANAKFVQFLGRGRCPPTNLDCAVDSLELQPAWRLQAQSSPTIHSRWQVEGVVSHCSVVMLSIAVIWWTREERVQNTGGWEKGSQDTSVQNMLKAARNRVFNFKGHEAAFPFDHRTIFTGKDTYSTVLVESYLFNEVGRHSHLFNSVCTLKGGHYYIVTLLALVGWVSELDQMNYSSTLI</sequence>
<protein>
    <submittedName>
        <fullName evidence="1">Uncharacterized protein</fullName>
    </submittedName>
</protein>